<dbReference type="Proteomes" id="UP000604046">
    <property type="component" value="Unassembled WGS sequence"/>
</dbReference>
<keyword evidence="2" id="KW-1185">Reference proteome</keyword>
<dbReference type="InterPro" id="IPR008615">
    <property type="entry name" value="FNIP"/>
</dbReference>
<proteinExistence type="predicted"/>
<sequence>MGNGYDYGVRKKSTLHLLLRMCAGIQILSRCWPAYPGRDDYPADCGACRCSHPYQSSEGIHLPDRLRTLMCGRHFCQNLEGIHGASILQSTFGDAFNWSLEGAQLPSSLRSLTCGRHFCQSLEGVQLASSLQSLTFGHAFNRRLEGIQLPSSLRSLSFGYESNQSLEGTQVSSCPNCPAACRA</sequence>
<organism evidence="1 2">
    <name type="scientific">Symbiodinium natans</name>
    <dbReference type="NCBI Taxonomy" id="878477"/>
    <lineage>
        <taxon>Eukaryota</taxon>
        <taxon>Sar</taxon>
        <taxon>Alveolata</taxon>
        <taxon>Dinophyceae</taxon>
        <taxon>Suessiales</taxon>
        <taxon>Symbiodiniaceae</taxon>
        <taxon>Symbiodinium</taxon>
    </lineage>
</organism>
<name>A0A812NY23_9DINO</name>
<dbReference type="InterPro" id="IPR051251">
    <property type="entry name" value="STK_FNIP-Repeat"/>
</dbReference>
<comment type="caution">
    <text evidence="1">The sequence shown here is derived from an EMBL/GenBank/DDBJ whole genome shotgun (WGS) entry which is preliminary data.</text>
</comment>
<evidence type="ECO:0000313" key="2">
    <source>
        <dbReference type="Proteomes" id="UP000604046"/>
    </source>
</evidence>
<dbReference type="PANTHER" id="PTHR32134:SF92">
    <property type="entry name" value="FNIP REPEAT-CONTAINING PROTEIN"/>
    <property type="match status" value="1"/>
</dbReference>
<dbReference type="EMBL" id="CAJNDS010002127">
    <property type="protein sequence ID" value="CAE7341696.1"/>
    <property type="molecule type" value="Genomic_DNA"/>
</dbReference>
<protein>
    <submittedName>
        <fullName evidence="1">FnkA protein</fullName>
    </submittedName>
</protein>
<dbReference type="PANTHER" id="PTHR32134">
    <property type="entry name" value="FNIP REPEAT-CONTAINING PROTEIN"/>
    <property type="match status" value="1"/>
</dbReference>
<dbReference type="Pfam" id="PF05725">
    <property type="entry name" value="FNIP"/>
    <property type="match status" value="1"/>
</dbReference>
<gene>
    <name evidence="1" type="primary">fnkA</name>
    <name evidence="1" type="ORF">SNAT2548_LOCUS17880</name>
</gene>
<evidence type="ECO:0000313" key="1">
    <source>
        <dbReference type="EMBL" id="CAE7341696.1"/>
    </source>
</evidence>
<reference evidence="1" key="1">
    <citation type="submission" date="2021-02" db="EMBL/GenBank/DDBJ databases">
        <authorList>
            <person name="Dougan E. K."/>
            <person name="Rhodes N."/>
            <person name="Thang M."/>
            <person name="Chan C."/>
        </authorList>
    </citation>
    <scope>NUCLEOTIDE SEQUENCE</scope>
</reference>
<accession>A0A812NY23</accession>
<dbReference type="AlphaFoldDB" id="A0A812NY23"/>
<dbReference type="OrthoDB" id="444581at2759"/>